<dbReference type="SUPFAM" id="SSF58104">
    <property type="entry name" value="Methyl-accepting chemotaxis protein (MCP) signaling domain"/>
    <property type="match status" value="1"/>
</dbReference>
<organism evidence="9 10">
    <name type="scientific">Geodermatophilus obscurus</name>
    <dbReference type="NCBI Taxonomy" id="1861"/>
    <lineage>
        <taxon>Bacteria</taxon>
        <taxon>Bacillati</taxon>
        <taxon>Actinomycetota</taxon>
        <taxon>Actinomycetes</taxon>
        <taxon>Geodermatophilales</taxon>
        <taxon>Geodermatophilaceae</taxon>
        <taxon>Geodermatophilus</taxon>
    </lineage>
</organism>
<proteinExistence type="inferred from homology"/>
<dbReference type="InterPro" id="IPR004089">
    <property type="entry name" value="MCPsignal_dom"/>
</dbReference>
<protein>
    <submittedName>
        <fullName evidence="9">Methyl-accepting chemotaxis protein</fullName>
    </submittedName>
</protein>
<dbReference type="EMBL" id="FRDM01000034">
    <property type="protein sequence ID" value="SHN87395.1"/>
    <property type="molecule type" value="Genomic_DNA"/>
</dbReference>
<dbReference type="CDD" id="cd06225">
    <property type="entry name" value="HAMP"/>
    <property type="match status" value="1"/>
</dbReference>
<evidence type="ECO:0000256" key="2">
    <source>
        <dbReference type="ARBA" id="ARBA00022989"/>
    </source>
</evidence>
<dbReference type="InterPro" id="IPR003660">
    <property type="entry name" value="HAMP_dom"/>
</dbReference>
<dbReference type="GO" id="GO:0016020">
    <property type="term" value="C:membrane"/>
    <property type="evidence" value="ECO:0007669"/>
    <property type="project" value="InterPro"/>
</dbReference>
<accession>A0A1M7UWR0</accession>
<dbReference type="SMART" id="SM00283">
    <property type="entry name" value="MA"/>
    <property type="match status" value="1"/>
</dbReference>
<evidence type="ECO:0000259" key="7">
    <source>
        <dbReference type="PROSITE" id="PS50111"/>
    </source>
</evidence>
<feature type="domain" description="Methyl-accepting transducer" evidence="7">
    <location>
        <begin position="277"/>
        <end position="520"/>
    </location>
</feature>
<dbReference type="GO" id="GO:0004888">
    <property type="term" value="F:transmembrane signaling receptor activity"/>
    <property type="evidence" value="ECO:0007669"/>
    <property type="project" value="InterPro"/>
</dbReference>
<dbReference type="PANTHER" id="PTHR32089">
    <property type="entry name" value="METHYL-ACCEPTING CHEMOTAXIS PROTEIN MCPB"/>
    <property type="match status" value="1"/>
</dbReference>
<evidence type="ECO:0000256" key="6">
    <source>
        <dbReference type="SAM" id="Phobius"/>
    </source>
</evidence>
<dbReference type="GO" id="GO:0007165">
    <property type="term" value="P:signal transduction"/>
    <property type="evidence" value="ECO:0007669"/>
    <property type="project" value="UniProtKB-KW"/>
</dbReference>
<dbReference type="PROSITE" id="PS50885">
    <property type="entry name" value="HAMP"/>
    <property type="match status" value="1"/>
</dbReference>
<dbReference type="RefSeq" id="WP_208983521.1">
    <property type="nucleotide sequence ID" value="NZ_FRDM01000034.1"/>
</dbReference>
<dbReference type="SMART" id="SM00304">
    <property type="entry name" value="HAMP"/>
    <property type="match status" value="1"/>
</dbReference>
<feature type="transmembrane region" description="Helical" evidence="6">
    <location>
        <begin position="18"/>
        <end position="37"/>
    </location>
</feature>
<feature type="domain" description="HAMP" evidence="8">
    <location>
        <begin position="220"/>
        <end position="272"/>
    </location>
</feature>
<dbReference type="Gene3D" id="1.10.287.950">
    <property type="entry name" value="Methyl-accepting chemotaxis protein"/>
    <property type="match status" value="1"/>
</dbReference>
<evidence type="ECO:0000256" key="3">
    <source>
        <dbReference type="ARBA" id="ARBA00023224"/>
    </source>
</evidence>
<keyword evidence="6" id="KW-0472">Membrane</keyword>
<sequence>MRLSVPSRLLALPLRVKVLTAVAVACVVALTIGLVALRELAGLEQRSAEIHSEALVPSMQLAEIRRAYLQTRVDALADELVPKGPEDVEHQAYLADVEAMDAAIAAYADGNTLTEAQRADVEVLTESWHGYEEIVGGELLVLAHTPGRLQDFMQLRATAVKPLAVALNEALTRLEQSEAASAEATVAEAESTYESARTLILAVLAIGLTAALALGWFVVSLVVRAVTSVRDGLVAMAGGDLTARVEVSSGDEVGQMADALNQASDSLRTTVSSTAESASALAAAAEELSASSESISGSAEEAATQAGVVATAAEQISRNVQTVASGSEEMGASINEIAQNASEAARVAGTAVQAAEETTRTVSKLGVSSQEIGEVVKTITSIAEQTNLLALNATIEAARAGEAGKGFAVVANEVKELAQETAKATEDIARRVEAIQADTAGATTAITGIAGIISQINDFQLTIASAVEEQGATTAEMNRSVSEAATGSGEIAGSITGVAQAASATTAGVAQTRQAAEELARMSGGLQELVQRFRY</sequence>
<evidence type="ECO:0000259" key="8">
    <source>
        <dbReference type="PROSITE" id="PS50885"/>
    </source>
</evidence>
<dbReference type="PRINTS" id="PR00260">
    <property type="entry name" value="CHEMTRNSDUCR"/>
</dbReference>
<dbReference type="PROSITE" id="PS50111">
    <property type="entry name" value="CHEMOTAXIS_TRANSDUC_2"/>
    <property type="match status" value="1"/>
</dbReference>
<evidence type="ECO:0000256" key="5">
    <source>
        <dbReference type="PROSITE-ProRule" id="PRU00284"/>
    </source>
</evidence>
<evidence type="ECO:0000256" key="4">
    <source>
        <dbReference type="ARBA" id="ARBA00029447"/>
    </source>
</evidence>
<reference evidence="9 10" key="1">
    <citation type="submission" date="2016-12" db="EMBL/GenBank/DDBJ databases">
        <authorList>
            <person name="Song W.-J."/>
            <person name="Kurnit D.M."/>
        </authorList>
    </citation>
    <scope>NUCLEOTIDE SEQUENCE [LARGE SCALE GENOMIC DNA]</scope>
    <source>
        <strain evidence="9 10">DSM 43162</strain>
    </source>
</reference>
<dbReference type="Pfam" id="PF00672">
    <property type="entry name" value="HAMP"/>
    <property type="match status" value="1"/>
</dbReference>
<name>A0A1M7UWR0_9ACTN</name>
<dbReference type="Pfam" id="PF12729">
    <property type="entry name" value="4HB_MCP_1"/>
    <property type="match status" value="1"/>
</dbReference>
<dbReference type="InterPro" id="IPR024478">
    <property type="entry name" value="HlyB_4HB_MCP"/>
</dbReference>
<evidence type="ECO:0000313" key="9">
    <source>
        <dbReference type="EMBL" id="SHN87395.1"/>
    </source>
</evidence>
<gene>
    <name evidence="9" type="ORF">SAMN05660350_04146</name>
</gene>
<keyword evidence="2 6" id="KW-1133">Transmembrane helix</keyword>
<dbReference type="AlphaFoldDB" id="A0A1M7UWR0"/>
<evidence type="ECO:0000256" key="1">
    <source>
        <dbReference type="ARBA" id="ARBA00022692"/>
    </source>
</evidence>
<dbReference type="PANTHER" id="PTHR32089:SF112">
    <property type="entry name" value="LYSOZYME-LIKE PROTEIN-RELATED"/>
    <property type="match status" value="1"/>
</dbReference>
<comment type="similarity">
    <text evidence="4">Belongs to the methyl-accepting chemotaxis (MCP) protein family.</text>
</comment>
<keyword evidence="3 5" id="KW-0807">Transducer</keyword>
<evidence type="ECO:0000313" key="10">
    <source>
        <dbReference type="Proteomes" id="UP000184428"/>
    </source>
</evidence>
<feature type="transmembrane region" description="Helical" evidence="6">
    <location>
        <begin position="199"/>
        <end position="223"/>
    </location>
</feature>
<dbReference type="GO" id="GO:0006935">
    <property type="term" value="P:chemotaxis"/>
    <property type="evidence" value="ECO:0007669"/>
    <property type="project" value="InterPro"/>
</dbReference>
<dbReference type="InterPro" id="IPR004090">
    <property type="entry name" value="Chemotax_Me-accpt_rcpt"/>
</dbReference>
<keyword evidence="1 6" id="KW-0812">Transmembrane</keyword>
<dbReference type="Pfam" id="PF00015">
    <property type="entry name" value="MCPsignal"/>
    <property type="match status" value="1"/>
</dbReference>
<dbReference type="Proteomes" id="UP000184428">
    <property type="component" value="Unassembled WGS sequence"/>
</dbReference>